<evidence type="ECO:0000259" key="8">
    <source>
        <dbReference type="PROSITE" id="PS51379"/>
    </source>
</evidence>
<keyword evidence="1" id="KW-0813">Transport</keyword>
<evidence type="ECO:0000256" key="1">
    <source>
        <dbReference type="ARBA" id="ARBA00022448"/>
    </source>
</evidence>
<keyword evidence="7" id="KW-1133">Transmembrane helix</keyword>
<dbReference type="Gene3D" id="3.30.70.20">
    <property type="match status" value="1"/>
</dbReference>
<keyword evidence="7" id="KW-0472">Membrane</keyword>
<evidence type="ECO:0000313" key="10">
    <source>
        <dbReference type="Proteomes" id="UP000178606"/>
    </source>
</evidence>
<evidence type="ECO:0000256" key="7">
    <source>
        <dbReference type="SAM" id="Phobius"/>
    </source>
</evidence>
<keyword evidence="3" id="KW-0479">Metal-binding</keyword>
<evidence type="ECO:0000256" key="3">
    <source>
        <dbReference type="ARBA" id="ARBA00022723"/>
    </source>
</evidence>
<feature type="domain" description="4Fe-4S ferredoxin-type" evidence="8">
    <location>
        <begin position="177"/>
        <end position="206"/>
    </location>
</feature>
<dbReference type="PANTHER" id="PTHR30176:SF3">
    <property type="entry name" value="FERREDOXIN-TYPE PROTEIN NAPH"/>
    <property type="match status" value="1"/>
</dbReference>
<keyword evidence="4" id="KW-0249">Electron transport</keyword>
<accession>A0A1F6C8I8</accession>
<dbReference type="CDD" id="cd16373">
    <property type="entry name" value="DMSOR_beta_like"/>
    <property type="match status" value="1"/>
</dbReference>
<dbReference type="Pfam" id="PF12838">
    <property type="entry name" value="Fer4_7"/>
    <property type="match status" value="2"/>
</dbReference>
<proteinExistence type="predicted"/>
<feature type="transmembrane region" description="Helical" evidence="7">
    <location>
        <begin position="56"/>
        <end position="75"/>
    </location>
</feature>
<keyword evidence="2" id="KW-0004">4Fe-4S</keyword>
<dbReference type="InterPro" id="IPR051684">
    <property type="entry name" value="Electron_Trans/Redox"/>
</dbReference>
<dbReference type="GO" id="GO:0005886">
    <property type="term" value="C:plasma membrane"/>
    <property type="evidence" value="ECO:0007669"/>
    <property type="project" value="TreeGrafter"/>
</dbReference>
<evidence type="ECO:0000256" key="5">
    <source>
        <dbReference type="ARBA" id="ARBA00023004"/>
    </source>
</evidence>
<feature type="transmembrane region" description="Helical" evidence="7">
    <location>
        <begin position="109"/>
        <end position="128"/>
    </location>
</feature>
<keyword evidence="5" id="KW-0408">Iron</keyword>
<protein>
    <submittedName>
        <fullName evidence="9">4Fe-4S ferredoxin</fullName>
    </submittedName>
</protein>
<dbReference type="PROSITE" id="PS51379">
    <property type="entry name" value="4FE4S_FER_2"/>
    <property type="match status" value="4"/>
</dbReference>
<feature type="non-terminal residue" evidence="9">
    <location>
        <position position="1"/>
    </location>
</feature>
<dbReference type="InterPro" id="IPR017900">
    <property type="entry name" value="4Fe4S_Fe_S_CS"/>
</dbReference>
<name>A0A1F6C8I8_HANXR</name>
<dbReference type="PANTHER" id="PTHR30176">
    <property type="entry name" value="FERREDOXIN-TYPE PROTEIN NAPH"/>
    <property type="match status" value="1"/>
</dbReference>
<feature type="transmembrane region" description="Helical" evidence="7">
    <location>
        <begin position="82"/>
        <end position="103"/>
    </location>
</feature>
<organism evidence="9 10">
    <name type="scientific">Handelsmanbacteria sp. (strain RIFCSPLOWO2_12_FULL_64_10)</name>
    <dbReference type="NCBI Taxonomy" id="1817868"/>
    <lineage>
        <taxon>Bacteria</taxon>
        <taxon>Candidatus Handelsmaniibacteriota</taxon>
    </lineage>
</organism>
<keyword evidence="6" id="KW-0411">Iron-sulfur</keyword>
<evidence type="ECO:0000256" key="2">
    <source>
        <dbReference type="ARBA" id="ARBA00022485"/>
    </source>
</evidence>
<dbReference type="Proteomes" id="UP000178606">
    <property type="component" value="Unassembled WGS sequence"/>
</dbReference>
<dbReference type="SUPFAM" id="SSF54862">
    <property type="entry name" value="4Fe-4S ferredoxins"/>
    <property type="match status" value="1"/>
</dbReference>
<dbReference type="Pfam" id="PF12801">
    <property type="entry name" value="Fer4_5"/>
    <property type="match status" value="2"/>
</dbReference>
<evidence type="ECO:0000313" key="9">
    <source>
        <dbReference type="EMBL" id="OGG45469.1"/>
    </source>
</evidence>
<reference evidence="9 10" key="1">
    <citation type="journal article" date="2016" name="Nat. Commun.">
        <title>Thousands of microbial genomes shed light on interconnected biogeochemical processes in an aquifer system.</title>
        <authorList>
            <person name="Anantharaman K."/>
            <person name="Brown C.T."/>
            <person name="Hug L.A."/>
            <person name="Sharon I."/>
            <person name="Castelle C.J."/>
            <person name="Probst A.J."/>
            <person name="Thomas B.C."/>
            <person name="Singh A."/>
            <person name="Wilkins M.J."/>
            <person name="Karaoz U."/>
            <person name="Brodie E.L."/>
            <person name="Williams K.H."/>
            <person name="Hubbard S.S."/>
            <person name="Banfield J.F."/>
        </authorList>
    </citation>
    <scope>NUCLEOTIDE SEQUENCE [LARGE SCALE GENOMIC DNA]</scope>
    <source>
        <strain evidence="10">RIFCSPLOWO2_12_FULL_64_10</strain>
    </source>
</reference>
<dbReference type="InterPro" id="IPR017896">
    <property type="entry name" value="4Fe4S_Fe-S-bd"/>
</dbReference>
<evidence type="ECO:0000256" key="6">
    <source>
        <dbReference type="ARBA" id="ARBA00023014"/>
    </source>
</evidence>
<feature type="domain" description="4Fe-4S ferredoxin-type" evidence="8">
    <location>
        <begin position="395"/>
        <end position="427"/>
    </location>
</feature>
<dbReference type="Gene3D" id="3.30.70.3270">
    <property type="match status" value="1"/>
</dbReference>
<dbReference type="AlphaFoldDB" id="A0A1F6C8I8"/>
<feature type="domain" description="4Fe-4S ferredoxin-type" evidence="8">
    <location>
        <begin position="258"/>
        <end position="287"/>
    </location>
</feature>
<feature type="domain" description="4Fe-4S ferredoxin-type" evidence="8">
    <location>
        <begin position="295"/>
        <end position="328"/>
    </location>
</feature>
<dbReference type="PROSITE" id="PS00198">
    <property type="entry name" value="4FE4S_FER_1"/>
    <property type="match status" value="2"/>
</dbReference>
<comment type="caution">
    <text evidence="9">The sequence shown here is derived from an EMBL/GenBank/DDBJ whole genome shotgun (WGS) entry which is preliminary data.</text>
</comment>
<evidence type="ECO:0000256" key="4">
    <source>
        <dbReference type="ARBA" id="ARBA00022982"/>
    </source>
</evidence>
<dbReference type="EMBL" id="MFKF01000375">
    <property type="protein sequence ID" value="OGG45469.1"/>
    <property type="molecule type" value="Genomic_DNA"/>
</dbReference>
<dbReference type="GO" id="GO:0046872">
    <property type="term" value="F:metal ion binding"/>
    <property type="evidence" value="ECO:0007669"/>
    <property type="project" value="UniProtKB-KW"/>
</dbReference>
<dbReference type="GO" id="GO:0051539">
    <property type="term" value="F:4 iron, 4 sulfur cluster binding"/>
    <property type="evidence" value="ECO:0007669"/>
    <property type="project" value="UniProtKB-KW"/>
</dbReference>
<sequence length="442" mass="48603">WSLAVLIPTLLLGRAFCNWVCPFGTLHHFAGWLFGDRDAKARIEANRYRGLSAAKYYILAGMVVAAAFGSLQVGLLDPICTLFRSFTVAVLPSVDMATGWVYVRPHEHRLAWVIGGLFVFFVAMNLVIPRFFCRVLCPLGAALGLLSRFSLWRIERDGARCTGCDHCLSRCEGASDPHERLRKSECFVCMNCLDDCPTGALRFAFLPSLGGEITSPDVGRRRAVFAAAMGLLFYPFARTSGKVTKDFDKNSIRPPGSVAEALFLERCIKCDQCIRVCPTNVLQPALFETGLEGVWTPVLNNRMGYCELNCVLCGQVCPTGAIRRLSLEEKLGAGAFAGQGPVRVGTAFYDYGRCLPWAMDTPCVVCEEVCPTSPKAIFTRPAEVVKRNGERVTLRRPAVDPERCIGCGICEHECPVKDEAAIRVTAVGESRSRERGLLLRKG</sequence>
<keyword evidence="7" id="KW-0812">Transmembrane</keyword>
<gene>
    <name evidence="9" type="ORF">A3F84_26440</name>
</gene>